<dbReference type="PANTHER" id="PTHR46300:SF8">
    <property type="entry name" value="CYTOCHROME P450 2E1"/>
    <property type="match status" value="1"/>
</dbReference>
<evidence type="ECO:0000256" key="4">
    <source>
        <dbReference type="ARBA" id="ARBA00023004"/>
    </source>
</evidence>
<evidence type="ECO:0000313" key="8">
    <source>
        <dbReference type="Proteomes" id="UP000289323"/>
    </source>
</evidence>
<dbReference type="GO" id="GO:0005506">
    <property type="term" value="F:iron ion binding"/>
    <property type="evidence" value="ECO:0007669"/>
    <property type="project" value="InterPro"/>
</dbReference>
<dbReference type="PANTHER" id="PTHR46300">
    <property type="entry name" value="P450, PUTATIVE (EUROFUNG)-RELATED-RELATED"/>
    <property type="match status" value="1"/>
</dbReference>
<keyword evidence="5" id="KW-0349">Heme</keyword>
<dbReference type="SUPFAM" id="SSF48264">
    <property type="entry name" value="Cytochrome P450"/>
    <property type="match status" value="1"/>
</dbReference>
<dbReference type="GO" id="GO:0004497">
    <property type="term" value="F:monooxygenase activity"/>
    <property type="evidence" value="ECO:0007669"/>
    <property type="project" value="InterPro"/>
</dbReference>
<comment type="similarity">
    <text evidence="1">Belongs to the cytochrome P450 family.</text>
</comment>
<evidence type="ECO:0000313" key="7">
    <source>
        <dbReference type="EMBL" id="SPQ23095.1"/>
    </source>
</evidence>
<dbReference type="Pfam" id="PF00067">
    <property type="entry name" value="p450"/>
    <property type="match status" value="1"/>
</dbReference>
<dbReference type="InterPro" id="IPR002401">
    <property type="entry name" value="Cyt_P450_E_grp-I"/>
</dbReference>
<feature type="binding site" description="axial binding residue" evidence="5">
    <location>
        <position position="439"/>
    </location>
    <ligand>
        <name>heme</name>
        <dbReference type="ChEBI" id="CHEBI:30413"/>
    </ligand>
    <ligandPart>
        <name>Fe</name>
        <dbReference type="ChEBI" id="CHEBI:18248"/>
    </ligandPart>
</feature>
<gene>
    <name evidence="7" type="ORF">TT172_LOCUS5514</name>
</gene>
<dbReference type="Proteomes" id="UP000289323">
    <property type="component" value="Unassembled WGS sequence"/>
</dbReference>
<dbReference type="GO" id="GO:0020037">
    <property type="term" value="F:heme binding"/>
    <property type="evidence" value="ECO:0007669"/>
    <property type="project" value="InterPro"/>
</dbReference>
<evidence type="ECO:0000256" key="6">
    <source>
        <dbReference type="SAM" id="MobiDB-lite"/>
    </source>
</evidence>
<dbReference type="CDD" id="cd11065">
    <property type="entry name" value="CYP64-like"/>
    <property type="match status" value="1"/>
</dbReference>
<accession>A0A3S4APX1</accession>
<dbReference type="InterPro" id="IPR036396">
    <property type="entry name" value="Cyt_P450_sf"/>
</dbReference>
<dbReference type="GO" id="GO:0016705">
    <property type="term" value="F:oxidoreductase activity, acting on paired donors, with incorporation or reduction of molecular oxygen"/>
    <property type="evidence" value="ECO:0007669"/>
    <property type="project" value="InterPro"/>
</dbReference>
<keyword evidence="4 5" id="KW-0408">Iron</keyword>
<evidence type="ECO:0000256" key="5">
    <source>
        <dbReference type="PIRSR" id="PIRSR602401-1"/>
    </source>
</evidence>
<dbReference type="Gene3D" id="1.10.630.10">
    <property type="entry name" value="Cytochrome P450"/>
    <property type="match status" value="1"/>
</dbReference>
<dbReference type="AlphaFoldDB" id="A0A3S4APX1"/>
<sequence length="608" mass="68786">MFVALVAACLAVLVLPRFLEWRRMPRGARRLPGPRGLPLIGRVHDVPVNASWLKFYEWSKKYGPIYRMEIFGTVHVWISSEAIARELLSKRGAIYSDRPLIPNLPDNRTSGDYLALLGRTETWKRQRKLCNHLMHVSAVASLYSYPTHERDRFLYHMYRDPGNYLEWIEQFTSRTVSRLSWGTPRPAQVLRHTTFGLLETISPSGALPNVVSFLRHLPAALSPWKKKERARHALEDRLFHANVGFVAQRLVAGSARPSFIRTFLETKCSADTRERARWGDQDEAMHVVGLMAIAGALTIGSPIQSYLLAMCHYPEWQKALQDQLDEELGDRCPQWEDRERLPLLRAVVKEVIRWRPPVPTGIPHAVEQDDVYNGYFIPAGATIHALEWGITRDESVYPDAETFNPGRWLDPAYPTYREPLTQHPNLSGFSQFGFGRRTCQGIPVVEQDLFLTMGGLAWAFTIRKKRDPVTGTEIPVHWNDYTPLLIAKPARFPFDAVPRSPDRIDRMREMYDAARDPPGADADLDLTQFQPDLGSRVFGDLGADADADNAEIKERLWAELAADDSPSGVLTPQSDGAEDGDLEAGTWGRVVSKVAAMMARVPGAWIFD</sequence>
<name>A0A3S4APX1_9PEZI</name>
<dbReference type="PRINTS" id="PR00463">
    <property type="entry name" value="EP450I"/>
</dbReference>
<organism evidence="7 8">
    <name type="scientific">Thermothielavioides terrestris</name>
    <dbReference type="NCBI Taxonomy" id="2587410"/>
    <lineage>
        <taxon>Eukaryota</taxon>
        <taxon>Fungi</taxon>
        <taxon>Dikarya</taxon>
        <taxon>Ascomycota</taxon>
        <taxon>Pezizomycotina</taxon>
        <taxon>Sordariomycetes</taxon>
        <taxon>Sordariomycetidae</taxon>
        <taxon>Sordariales</taxon>
        <taxon>Chaetomiaceae</taxon>
        <taxon>Thermothielavioides</taxon>
    </lineage>
</organism>
<proteinExistence type="inferred from homology"/>
<evidence type="ECO:0000256" key="1">
    <source>
        <dbReference type="ARBA" id="ARBA00010617"/>
    </source>
</evidence>
<keyword evidence="3" id="KW-0560">Oxidoreductase</keyword>
<reference evidence="7 8" key="1">
    <citation type="submission" date="2018-04" db="EMBL/GenBank/DDBJ databases">
        <authorList>
            <person name="Huttner S."/>
            <person name="Dainat J."/>
        </authorList>
    </citation>
    <scope>NUCLEOTIDE SEQUENCE [LARGE SCALE GENOMIC DNA]</scope>
</reference>
<dbReference type="EMBL" id="OUUZ01000009">
    <property type="protein sequence ID" value="SPQ23095.1"/>
    <property type="molecule type" value="Genomic_DNA"/>
</dbReference>
<feature type="region of interest" description="Disordered" evidence="6">
    <location>
        <begin position="563"/>
        <end position="582"/>
    </location>
</feature>
<dbReference type="InterPro" id="IPR050364">
    <property type="entry name" value="Cytochrome_P450_fung"/>
</dbReference>
<evidence type="ECO:0000256" key="3">
    <source>
        <dbReference type="ARBA" id="ARBA00023002"/>
    </source>
</evidence>
<comment type="cofactor">
    <cofactor evidence="5">
        <name>heme</name>
        <dbReference type="ChEBI" id="CHEBI:30413"/>
    </cofactor>
</comment>
<protein>
    <submittedName>
        <fullName evidence="7">3ece19c7-9c63-421a-9946-471ef17cc739</fullName>
    </submittedName>
</protein>
<evidence type="ECO:0000256" key="2">
    <source>
        <dbReference type="ARBA" id="ARBA00022723"/>
    </source>
</evidence>
<dbReference type="InterPro" id="IPR001128">
    <property type="entry name" value="Cyt_P450"/>
</dbReference>
<keyword evidence="2 5" id="KW-0479">Metal-binding</keyword>